<accession>A0A7X4VXV2</accession>
<sequence>MRPYWIKKALGEEEVLECPPLENDVEADVCIVGGGYTGLWTAIMIKEQSPDVNVVIVEADVCGAGASGRNGGCALTWSAKYFTLEKLFGEEEAVRLVKESEESIYSIGRFCKKYEVDADFLLDGTLYTATNSSQIGANDSVISALENQGINSFRKLSFSDVKRMSGSDKNIEAWYSPVAATVQPGKLVRGMRKVAIELGVKIYENTPMLKLEEAMPAKIATPNGNVTADKVVLGINAWMARLFPRFERTIAIVSSDMIITEPCPEVLEKIGLTSGVSVLDSRTFVHYYHRTPDGRVMLGKGGNTFSYGGKISPVFDKPSPYRNLLHKSLVSFFPELSGVEIEATWNGASDRSVTGLPFFGKLNNSSNVFYGFGYSGNGVGPCHMGGQILSSLVLDLDNDWVKSPLVRGPLGYFPPEPFRYFGSLMIRNAIRRKEYAEDVEKKPKFYDIRLSKLAAAAGKSDKS</sequence>
<organism evidence="3 4">
    <name type="scientific">Halomonas icarae</name>
    <dbReference type="NCBI Taxonomy" id="2691040"/>
    <lineage>
        <taxon>Bacteria</taxon>
        <taxon>Pseudomonadati</taxon>
        <taxon>Pseudomonadota</taxon>
        <taxon>Gammaproteobacteria</taxon>
        <taxon>Oceanospirillales</taxon>
        <taxon>Halomonadaceae</taxon>
        <taxon>Halomonas</taxon>
    </lineage>
</organism>
<dbReference type="InterPro" id="IPR036188">
    <property type="entry name" value="FAD/NAD-bd_sf"/>
</dbReference>
<dbReference type="SUPFAM" id="SSF51905">
    <property type="entry name" value="FAD/NAD(P)-binding domain"/>
    <property type="match status" value="1"/>
</dbReference>
<dbReference type="Proteomes" id="UP000448235">
    <property type="component" value="Unassembled WGS sequence"/>
</dbReference>
<dbReference type="InterPro" id="IPR006076">
    <property type="entry name" value="FAD-dep_OxRdtase"/>
</dbReference>
<evidence type="ECO:0000259" key="2">
    <source>
        <dbReference type="Pfam" id="PF01266"/>
    </source>
</evidence>
<dbReference type="PANTHER" id="PTHR13847">
    <property type="entry name" value="SARCOSINE DEHYDROGENASE-RELATED"/>
    <property type="match status" value="1"/>
</dbReference>
<evidence type="ECO:0000313" key="3">
    <source>
        <dbReference type="EMBL" id="NAW12337.1"/>
    </source>
</evidence>
<dbReference type="EMBL" id="WUTS01000001">
    <property type="protein sequence ID" value="NAW12337.1"/>
    <property type="molecule type" value="Genomic_DNA"/>
</dbReference>
<keyword evidence="4" id="KW-1185">Reference proteome</keyword>
<evidence type="ECO:0000313" key="4">
    <source>
        <dbReference type="Proteomes" id="UP000448235"/>
    </source>
</evidence>
<dbReference type="AlphaFoldDB" id="A0A7X4VXV2"/>
<keyword evidence="1" id="KW-0560">Oxidoreductase</keyword>
<name>A0A7X4VXV2_9GAMM</name>
<protein>
    <submittedName>
        <fullName evidence="3">FAD-dependent oxidoreductase</fullName>
    </submittedName>
</protein>
<dbReference type="InterPro" id="IPR017715">
    <property type="entry name" value="NH2-phosphonate_OxRdtase"/>
</dbReference>
<dbReference type="Pfam" id="PF01266">
    <property type="entry name" value="DAO"/>
    <property type="match status" value="1"/>
</dbReference>
<dbReference type="Gene3D" id="3.50.50.60">
    <property type="entry name" value="FAD/NAD(P)-binding domain"/>
    <property type="match status" value="1"/>
</dbReference>
<evidence type="ECO:0000256" key="1">
    <source>
        <dbReference type="ARBA" id="ARBA00023002"/>
    </source>
</evidence>
<dbReference type="NCBIfam" id="TIGR03329">
    <property type="entry name" value="Phn_aa_oxid"/>
    <property type="match status" value="1"/>
</dbReference>
<reference evidence="3 4" key="1">
    <citation type="submission" date="2019-12" db="EMBL/GenBank/DDBJ databases">
        <title>Draft genome sequencing of Halomonas icarensis D1-1.</title>
        <authorList>
            <person name="Pandiyan K."/>
            <person name="Kushwaha P."/>
            <person name="Gowdham M."/>
            <person name="Chakdar H."/>
            <person name="Singh A."/>
            <person name="Kumar M."/>
            <person name="Saxena A.K."/>
        </authorList>
    </citation>
    <scope>NUCLEOTIDE SEQUENCE [LARGE SCALE GENOMIC DNA]</scope>
    <source>
        <strain evidence="3 4">D1-1</strain>
    </source>
</reference>
<dbReference type="Gene3D" id="3.30.9.10">
    <property type="entry name" value="D-Amino Acid Oxidase, subunit A, domain 2"/>
    <property type="match status" value="1"/>
</dbReference>
<dbReference type="GO" id="GO:0005737">
    <property type="term" value="C:cytoplasm"/>
    <property type="evidence" value="ECO:0007669"/>
    <property type="project" value="TreeGrafter"/>
</dbReference>
<dbReference type="GO" id="GO:0016491">
    <property type="term" value="F:oxidoreductase activity"/>
    <property type="evidence" value="ECO:0007669"/>
    <property type="project" value="UniProtKB-KW"/>
</dbReference>
<feature type="domain" description="FAD dependent oxidoreductase" evidence="2">
    <location>
        <begin position="28"/>
        <end position="391"/>
    </location>
</feature>
<proteinExistence type="predicted"/>
<dbReference type="RefSeq" id="WP_161422844.1">
    <property type="nucleotide sequence ID" value="NZ_JARWMY010000012.1"/>
</dbReference>
<comment type="caution">
    <text evidence="3">The sequence shown here is derived from an EMBL/GenBank/DDBJ whole genome shotgun (WGS) entry which is preliminary data.</text>
</comment>
<dbReference type="PANTHER" id="PTHR13847:SF285">
    <property type="entry name" value="FAD DEPENDENT OXIDOREDUCTASE DOMAIN-CONTAINING PROTEIN"/>
    <property type="match status" value="1"/>
</dbReference>
<gene>
    <name evidence="3" type="ORF">GRB80_05725</name>
</gene>